<dbReference type="Proteomes" id="UP000557307">
    <property type="component" value="Unassembled WGS sequence"/>
</dbReference>
<name>A0A840U3W3_9BACT</name>
<organism evidence="2 3">
    <name type="scientific">Rhabdobacter roseus</name>
    <dbReference type="NCBI Taxonomy" id="1655419"/>
    <lineage>
        <taxon>Bacteria</taxon>
        <taxon>Pseudomonadati</taxon>
        <taxon>Bacteroidota</taxon>
        <taxon>Cytophagia</taxon>
        <taxon>Cytophagales</taxon>
        <taxon>Cytophagaceae</taxon>
        <taxon>Rhabdobacter</taxon>
    </lineage>
</organism>
<evidence type="ECO:0000256" key="1">
    <source>
        <dbReference type="SAM" id="Phobius"/>
    </source>
</evidence>
<dbReference type="EMBL" id="JACHGF010000013">
    <property type="protein sequence ID" value="MBB5287018.1"/>
    <property type="molecule type" value="Genomic_DNA"/>
</dbReference>
<keyword evidence="1" id="KW-0472">Membrane</keyword>
<proteinExistence type="predicted"/>
<feature type="transmembrane region" description="Helical" evidence="1">
    <location>
        <begin position="152"/>
        <end position="173"/>
    </location>
</feature>
<feature type="transmembrane region" description="Helical" evidence="1">
    <location>
        <begin position="70"/>
        <end position="91"/>
    </location>
</feature>
<accession>A0A840U3W3</accession>
<evidence type="ECO:0000313" key="2">
    <source>
        <dbReference type="EMBL" id="MBB5287018.1"/>
    </source>
</evidence>
<dbReference type="RefSeq" id="WP_184178705.1">
    <property type="nucleotide sequence ID" value="NZ_JACHGF010000013.1"/>
</dbReference>
<keyword evidence="3" id="KW-1185">Reference proteome</keyword>
<keyword evidence="1" id="KW-1133">Transmembrane helix</keyword>
<dbReference type="AlphaFoldDB" id="A0A840U3W3"/>
<feature type="transmembrane region" description="Helical" evidence="1">
    <location>
        <begin position="6"/>
        <end position="28"/>
    </location>
</feature>
<gene>
    <name evidence="2" type="ORF">HNQ92_005180</name>
</gene>
<comment type="caution">
    <text evidence="2">The sequence shown here is derived from an EMBL/GenBank/DDBJ whole genome shotgun (WGS) entry which is preliminary data.</text>
</comment>
<sequence>MLKDLHVSLFIVPVIVLSLVIGTYVFLLKKTEDQAFFKRLIARIAILAFVLNLTWELAQGPLYEGYVYDFQHISFCTLASLADVLMVLLLYQGFASILKEPLWMGSPTVGRVLALMSVGALGAILAEIRHTWEGNWAYAESMPLLPFVEVGLSPVLQFTLLPVLVYWLSFQWIKKTPKQGLNRSMGDKNSV</sequence>
<keyword evidence="1" id="KW-0812">Transmembrane</keyword>
<evidence type="ECO:0000313" key="3">
    <source>
        <dbReference type="Proteomes" id="UP000557307"/>
    </source>
</evidence>
<reference evidence="2 3" key="1">
    <citation type="submission" date="2020-08" db="EMBL/GenBank/DDBJ databases">
        <title>Genomic Encyclopedia of Type Strains, Phase IV (KMG-IV): sequencing the most valuable type-strain genomes for metagenomic binning, comparative biology and taxonomic classification.</title>
        <authorList>
            <person name="Goeker M."/>
        </authorList>
    </citation>
    <scope>NUCLEOTIDE SEQUENCE [LARGE SCALE GENOMIC DNA]</scope>
    <source>
        <strain evidence="2 3">DSM 105074</strain>
    </source>
</reference>
<protein>
    <submittedName>
        <fullName evidence="2">Uncharacterized protein</fullName>
    </submittedName>
</protein>
<feature type="transmembrane region" description="Helical" evidence="1">
    <location>
        <begin position="112"/>
        <end position="132"/>
    </location>
</feature>
<feature type="transmembrane region" description="Helical" evidence="1">
    <location>
        <begin position="40"/>
        <end position="58"/>
    </location>
</feature>